<gene>
    <name evidence="1" type="ORF">COLAER_01433</name>
</gene>
<sequence>MTNKKAAHFCDGRPSFWAVETDTVGMAVLVLGNTIEDAAHDGH</sequence>
<organism evidence="1 2">
    <name type="scientific">Collinsella aerofaciens (strain ATCC 25986 / DSM 3979 / JCM 10188 / KCTC 3647 / NCTC 11838 / VPI 1003)</name>
    <dbReference type="NCBI Taxonomy" id="411903"/>
    <lineage>
        <taxon>Bacteria</taxon>
        <taxon>Bacillati</taxon>
        <taxon>Actinomycetota</taxon>
        <taxon>Coriobacteriia</taxon>
        <taxon>Coriobacteriales</taxon>
        <taxon>Coriobacteriaceae</taxon>
        <taxon>Collinsella</taxon>
    </lineage>
</organism>
<reference evidence="1 2" key="2">
    <citation type="submission" date="2007-04" db="EMBL/GenBank/DDBJ databases">
        <authorList>
            <person name="Fulton L."/>
            <person name="Clifton S."/>
            <person name="Fulton B."/>
            <person name="Xu J."/>
            <person name="Minx P."/>
            <person name="Mardis E.R."/>
            <person name="Wilson R.K."/>
        </authorList>
    </citation>
    <scope>NUCLEOTIDE SEQUENCE [LARGE SCALE GENOMIC DNA]</scope>
    <source>
        <strain evidence="2">ATCC 25986 / DSM 3979 / JCM 10188 / KCTC 3647 / NCTC 11838 / VPI 1003</strain>
    </source>
</reference>
<dbReference type="EMBL" id="AAVN02000005">
    <property type="protein sequence ID" value="EBA39498.1"/>
    <property type="molecule type" value="Genomic_DNA"/>
</dbReference>
<proteinExistence type="predicted"/>
<protein>
    <submittedName>
        <fullName evidence="1">Uncharacterized protein</fullName>
    </submittedName>
</protein>
<name>A4EAH5_COLAA</name>
<comment type="caution">
    <text evidence="1">The sequence shown here is derived from an EMBL/GenBank/DDBJ whole genome shotgun (WGS) entry which is preliminary data.</text>
</comment>
<dbReference type="AlphaFoldDB" id="A4EAH5"/>
<evidence type="ECO:0000313" key="1">
    <source>
        <dbReference type="EMBL" id="EBA39498.1"/>
    </source>
</evidence>
<accession>A4EAH5</accession>
<dbReference type="Proteomes" id="UP000002979">
    <property type="component" value="Unassembled WGS sequence"/>
</dbReference>
<reference evidence="1 2" key="1">
    <citation type="submission" date="2007-01" db="EMBL/GenBank/DDBJ databases">
        <title>Draft genome sequence of Collinsella aerofaciens (ATCC 25986).</title>
        <authorList>
            <person name="Sudarsanam P."/>
            <person name="Ley R."/>
            <person name="Guruge J."/>
            <person name="Turnbaugh P.J."/>
            <person name="Mahowald M."/>
            <person name="Liep D."/>
            <person name="Gordon J."/>
        </authorList>
    </citation>
    <scope>NUCLEOTIDE SEQUENCE [LARGE SCALE GENOMIC DNA]</scope>
    <source>
        <strain evidence="2">ATCC 25986 / DSM 3979 / JCM 10188 / KCTC 3647 / NCTC 11838 / VPI 1003</strain>
    </source>
</reference>
<evidence type="ECO:0000313" key="2">
    <source>
        <dbReference type="Proteomes" id="UP000002979"/>
    </source>
</evidence>